<keyword evidence="8" id="KW-1185">Reference proteome</keyword>
<dbReference type="SMART" id="SM00091">
    <property type="entry name" value="PAS"/>
    <property type="match status" value="3"/>
</dbReference>
<dbReference type="EMBL" id="JACIET010000002">
    <property type="protein sequence ID" value="MBB4014053.1"/>
    <property type="molecule type" value="Genomic_DNA"/>
</dbReference>
<name>A0A840BN37_9RHOO</name>
<dbReference type="PROSITE" id="PS50113">
    <property type="entry name" value="PAC"/>
    <property type="match status" value="2"/>
</dbReference>
<protein>
    <recommendedName>
        <fullName evidence="2">histidine kinase</fullName>
        <ecNumber evidence="2">2.7.13.3</ecNumber>
    </recommendedName>
</protein>
<evidence type="ECO:0000259" key="5">
    <source>
        <dbReference type="PROSITE" id="PS50112"/>
    </source>
</evidence>
<dbReference type="Proteomes" id="UP000561045">
    <property type="component" value="Unassembled WGS sequence"/>
</dbReference>
<dbReference type="RefSeq" id="WP_183635953.1">
    <property type="nucleotide sequence ID" value="NZ_BAABLE010000005.1"/>
</dbReference>
<evidence type="ECO:0000259" key="4">
    <source>
        <dbReference type="PROSITE" id="PS50109"/>
    </source>
</evidence>
<organism evidence="7 8">
    <name type="scientific">Niveibacterium umoris</name>
    <dbReference type="NCBI Taxonomy" id="1193620"/>
    <lineage>
        <taxon>Bacteria</taxon>
        <taxon>Pseudomonadati</taxon>
        <taxon>Pseudomonadota</taxon>
        <taxon>Betaproteobacteria</taxon>
        <taxon>Rhodocyclales</taxon>
        <taxon>Rhodocyclaceae</taxon>
        <taxon>Niveibacterium</taxon>
    </lineage>
</organism>
<dbReference type="PROSITE" id="PS50112">
    <property type="entry name" value="PAS"/>
    <property type="match status" value="2"/>
</dbReference>
<feature type="domain" description="PAS" evidence="5">
    <location>
        <begin position="168"/>
        <end position="214"/>
    </location>
</feature>
<evidence type="ECO:0000313" key="8">
    <source>
        <dbReference type="Proteomes" id="UP000561045"/>
    </source>
</evidence>
<dbReference type="Pfam" id="PF02518">
    <property type="entry name" value="HATPase_c"/>
    <property type="match status" value="1"/>
</dbReference>
<dbReference type="InterPro" id="IPR005467">
    <property type="entry name" value="His_kinase_dom"/>
</dbReference>
<accession>A0A840BN37</accession>
<dbReference type="Gene3D" id="1.10.287.130">
    <property type="match status" value="1"/>
</dbReference>
<evidence type="ECO:0000256" key="2">
    <source>
        <dbReference type="ARBA" id="ARBA00012438"/>
    </source>
</evidence>
<comment type="caution">
    <text evidence="7">The sequence shown here is derived from an EMBL/GenBank/DDBJ whole genome shotgun (WGS) entry which is preliminary data.</text>
</comment>
<reference evidence="7 8" key="1">
    <citation type="submission" date="2020-08" db="EMBL/GenBank/DDBJ databases">
        <title>Genomic Encyclopedia of Type Strains, Phase IV (KMG-IV): sequencing the most valuable type-strain genomes for metagenomic binning, comparative biology and taxonomic classification.</title>
        <authorList>
            <person name="Goeker M."/>
        </authorList>
    </citation>
    <scope>NUCLEOTIDE SEQUENCE [LARGE SCALE GENOMIC DNA]</scope>
    <source>
        <strain evidence="7 8">DSM 106739</strain>
    </source>
</reference>
<proteinExistence type="predicted"/>
<dbReference type="InterPro" id="IPR000014">
    <property type="entry name" value="PAS"/>
</dbReference>
<dbReference type="SUPFAM" id="SSF55785">
    <property type="entry name" value="PYP-like sensor domain (PAS domain)"/>
    <property type="match status" value="4"/>
</dbReference>
<dbReference type="Gene3D" id="3.30.565.10">
    <property type="entry name" value="Histidine kinase-like ATPase, C-terminal domain"/>
    <property type="match status" value="1"/>
</dbReference>
<dbReference type="InterPro" id="IPR036097">
    <property type="entry name" value="HisK_dim/P_sf"/>
</dbReference>
<dbReference type="InterPro" id="IPR001610">
    <property type="entry name" value="PAC"/>
</dbReference>
<dbReference type="CDD" id="cd00082">
    <property type="entry name" value="HisKA"/>
    <property type="match status" value="1"/>
</dbReference>
<dbReference type="Pfam" id="PF13426">
    <property type="entry name" value="PAS_9"/>
    <property type="match status" value="1"/>
</dbReference>
<dbReference type="Pfam" id="PF08448">
    <property type="entry name" value="PAS_4"/>
    <property type="match status" value="2"/>
</dbReference>
<dbReference type="InterPro" id="IPR000700">
    <property type="entry name" value="PAS-assoc_C"/>
</dbReference>
<dbReference type="SMART" id="SM00387">
    <property type="entry name" value="HATPase_c"/>
    <property type="match status" value="1"/>
</dbReference>
<dbReference type="InterPro" id="IPR004358">
    <property type="entry name" value="Sig_transdc_His_kin-like_C"/>
</dbReference>
<evidence type="ECO:0000256" key="3">
    <source>
        <dbReference type="ARBA" id="ARBA00022553"/>
    </source>
</evidence>
<dbReference type="PROSITE" id="PS50109">
    <property type="entry name" value="HIS_KIN"/>
    <property type="match status" value="1"/>
</dbReference>
<dbReference type="InterPro" id="IPR035965">
    <property type="entry name" value="PAS-like_dom_sf"/>
</dbReference>
<keyword evidence="3" id="KW-0597">Phosphoprotein</keyword>
<dbReference type="PRINTS" id="PR00344">
    <property type="entry name" value="BCTRLSENSOR"/>
</dbReference>
<evidence type="ECO:0000259" key="6">
    <source>
        <dbReference type="PROSITE" id="PS50113"/>
    </source>
</evidence>
<dbReference type="EC" id="2.7.13.3" evidence="2"/>
<dbReference type="NCBIfam" id="TIGR00229">
    <property type="entry name" value="sensory_box"/>
    <property type="match status" value="2"/>
</dbReference>
<sequence>MQVWLLVAILLVALALTLHALQRTRRQLEGLSGEEAMSARELERLRDLSAFTSDWQWEQDADLRFTRFFGGTISRHQVPVEHLIGHRRWEVPGLVCDAAAMAEHRAQVEAHQPYYDFEYGVRKPDGDFRWYVSSGTPEFDADGTFTGYFGYARDETRRKLAELAVQESERRLAEVIDALPVALVVLGADGRVQLWNSAAQQLFGVRREDILGRTDARDSASALAAAVLRERLLDPVDAGSAVPRSEEIRCETIRGQSLWLHVLTVTLRDEAQQVSGTIRVVQDITARRIAEEKARREHADLDEAQRVASLGSMRWVPGARLAHCSSQLLSLLDLPPGEVDQPIRRLLGRIDRRCRHELMAQWRALQSNGVAVETRCAVQSQQGRHLLLRGHLEITPEQEPLLRVTATDVSDLEQARAAANAARTLFETLFEHSPIALSLSDMDRRTLVKVNSAWRTLFGVDADEAQGRSTEALGLWSDPDEQKRVLDLIEREGRVVGMEVHGQPRSGPPIICELSGVSLEMDGRKLFLSSVVDVSTQRALQHEVETMNRELELRVARRSEELREKHAELGLAMQQLVQSEKLAALGGLVAGVAHELNTPLGNTLTLASSLRQRVTSFERTLQEGSLRKSALEAFTRDAAEVAALIEHSAGRASELMSNFKQVAADQTSERRRRFNLKDTVEGVIAAMRPRLAHVPHTLELALPDNIELDSYPGPLEQVITNFVNNALLHAFDDREHGRMTLSASAPDAEHVRIVFEDDGSGMTAETMQRAFEPFFSTRVGHGGTGLGLYIVRNLVESTLGGTLHLESSPGAGTRLTVDLPRMAPQAERS</sequence>
<dbReference type="InterPro" id="IPR036890">
    <property type="entry name" value="HATPase_C_sf"/>
</dbReference>
<feature type="domain" description="PAS" evidence="5">
    <location>
        <begin position="422"/>
        <end position="491"/>
    </location>
</feature>
<dbReference type="SMART" id="SM00086">
    <property type="entry name" value="PAC"/>
    <property type="match status" value="2"/>
</dbReference>
<dbReference type="PANTHER" id="PTHR43065">
    <property type="entry name" value="SENSOR HISTIDINE KINASE"/>
    <property type="match status" value="1"/>
</dbReference>
<dbReference type="AlphaFoldDB" id="A0A840BN37"/>
<dbReference type="SMART" id="SM00388">
    <property type="entry name" value="HisKA"/>
    <property type="match status" value="1"/>
</dbReference>
<evidence type="ECO:0000313" key="7">
    <source>
        <dbReference type="EMBL" id="MBB4014053.1"/>
    </source>
</evidence>
<comment type="catalytic activity">
    <reaction evidence="1">
        <text>ATP + protein L-histidine = ADP + protein N-phospho-L-histidine.</text>
        <dbReference type="EC" id="2.7.13.3"/>
    </reaction>
</comment>
<dbReference type="SUPFAM" id="SSF47384">
    <property type="entry name" value="Homodimeric domain of signal transducing histidine kinase"/>
    <property type="match status" value="1"/>
</dbReference>
<dbReference type="Gene3D" id="3.30.450.20">
    <property type="entry name" value="PAS domain"/>
    <property type="match status" value="3"/>
</dbReference>
<dbReference type="SUPFAM" id="SSF55874">
    <property type="entry name" value="ATPase domain of HSP90 chaperone/DNA topoisomerase II/histidine kinase"/>
    <property type="match status" value="1"/>
</dbReference>
<dbReference type="InterPro" id="IPR003661">
    <property type="entry name" value="HisK_dim/P_dom"/>
</dbReference>
<feature type="domain" description="Histidine kinase" evidence="4">
    <location>
        <begin position="591"/>
        <end position="823"/>
    </location>
</feature>
<gene>
    <name evidence="7" type="ORF">GGR36_003399</name>
</gene>
<evidence type="ECO:0000256" key="1">
    <source>
        <dbReference type="ARBA" id="ARBA00000085"/>
    </source>
</evidence>
<dbReference type="CDD" id="cd00130">
    <property type="entry name" value="PAS"/>
    <property type="match status" value="1"/>
</dbReference>
<dbReference type="GO" id="GO:0000155">
    <property type="term" value="F:phosphorelay sensor kinase activity"/>
    <property type="evidence" value="ECO:0007669"/>
    <property type="project" value="InterPro"/>
</dbReference>
<dbReference type="InterPro" id="IPR003594">
    <property type="entry name" value="HATPase_dom"/>
</dbReference>
<feature type="domain" description="PAC" evidence="6">
    <location>
        <begin position="115"/>
        <end position="167"/>
    </location>
</feature>
<feature type="domain" description="PAC" evidence="6">
    <location>
        <begin position="244"/>
        <end position="296"/>
    </location>
</feature>
<dbReference type="InterPro" id="IPR013656">
    <property type="entry name" value="PAS_4"/>
</dbReference>